<dbReference type="Proteomes" id="UP000593567">
    <property type="component" value="Unassembled WGS sequence"/>
</dbReference>
<keyword evidence="3 7" id="KW-1133">Transmembrane helix</keyword>
<sequence>MSVLLLESALADLFLRCRRDKLGKNCNGKEFREYINSDDLQKLLWNKQGCVDNNCVDIDQYGEGQTKYSIMNFQRNPHSYTLQEIGSYNTKKGILEMTTPPENITWNPKILNFENDVPLSICSSTCKMGQRQKQMGYDNSRCCWICEDCSKHEYTNITMIDGLPNYQCQQCEKYTESKLHIYTSPVQSGDGCEKIVPQSMDVTDPFTIVILTLDVVCLLLTSALLVIYVKNKTHRLIKATSLELSYIIWFGVIFSYVSLLFYFLPLQTGCKSPGDCNNASPNTYWCYLQFLTFSLSFTTINAPMLTRVNRIYRIFKTGKKSAAKPKFIETKYQLIIVGVLVAVQVLVVVICCLVSHFGEDGVSIKINNHQADKNPTESYIACEIPYPVLLPPIIYNLLLGLACAYHAFVTRKLPDNFNESRFIGMTVYTTVIIWIAFIPAYITINSYYYKGVPLSVALLINAIITTGCLFVPRLYALRWVEGGRMNLRSMSMSLHSIGDKTKHSTTLDAKPDRKRSASSESTSPIARSPPKYFGNKESSSYESGTSTTPYLSEDSFNNISPSSSRVSSEYDAS</sequence>
<feature type="transmembrane region" description="Helical" evidence="7">
    <location>
        <begin position="393"/>
        <end position="410"/>
    </location>
</feature>
<keyword evidence="5" id="KW-0325">Glycoprotein</keyword>
<feature type="region of interest" description="Disordered" evidence="6">
    <location>
        <begin position="500"/>
        <end position="573"/>
    </location>
</feature>
<dbReference type="AlphaFoldDB" id="A0A7J7JJS2"/>
<dbReference type="Pfam" id="PF00003">
    <property type="entry name" value="7tm_3"/>
    <property type="match status" value="1"/>
</dbReference>
<dbReference type="PRINTS" id="PR00248">
    <property type="entry name" value="GPCRMGR"/>
</dbReference>
<dbReference type="InterPro" id="IPR000337">
    <property type="entry name" value="GPCR_3"/>
</dbReference>
<evidence type="ECO:0000256" key="7">
    <source>
        <dbReference type="SAM" id="Phobius"/>
    </source>
</evidence>
<feature type="transmembrane region" description="Helical" evidence="7">
    <location>
        <begin position="241"/>
        <end position="264"/>
    </location>
</feature>
<feature type="transmembrane region" description="Helical" evidence="7">
    <location>
        <begin position="206"/>
        <end position="229"/>
    </location>
</feature>
<feature type="transmembrane region" description="Helical" evidence="7">
    <location>
        <begin position="334"/>
        <end position="357"/>
    </location>
</feature>
<name>A0A7J7JJS2_BUGNE</name>
<feature type="transmembrane region" description="Helical" evidence="7">
    <location>
        <begin position="284"/>
        <end position="306"/>
    </location>
</feature>
<dbReference type="GO" id="GO:0016020">
    <property type="term" value="C:membrane"/>
    <property type="evidence" value="ECO:0007669"/>
    <property type="project" value="UniProtKB-SubCell"/>
</dbReference>
<dbReference type="GO" id="GO:0004930">
    <property type="term" value="F:G protein-coupled receptor activity"/>
    <property type="evidence" value="ECO:0007669"/>
    <property type="project" value="InterPro"/>
</dbReference>
<dbReference type="PANTHER" id="PTHR24060">
    <property type="entry name" value="METABOTROPIC GLUTAMATE RECEPTOR"/>
    <property type="match status" value="1"/>
</dbReference>
<keyword evidence="4 7" id="KW-0472">Membrane</keyword>
<evidence type="ECO:0000313" key="10">
    <source>
        <dbReference type="Proteomes" id="UP000593567"/>
    </source>
</evidence>
<comment type="caution">
    <text evidence="9">The sequence shown here is derived from an EMBL/GenBank/DDBJ whole genome shotgun (WGS) entry which is preliminary data.</text>
</comment>
<dbReference type="InterPro" id="IPR038550">
    <property type="entry name" value="GPCR_3_9-Cys_sf"/>
</dbReference>
<dbReference type="Gene3D" id="2.10.50.30">
    <property type="entry name" value="GPCR, family 3, nine cysteines domain"/>
    <property type="match status" value="1"/>
</dbReference>
<evidence type="ECO:0000256" key="3">
    <source>
        <dbReference type="ARBA" id="ARBA00022989"/>
    </source>
</evidence>
<feature type="compositionally biased region" description="Low complexity" evidence="6">
    <location>
        <begin position="537"/>
        <end position="567"/>
    </location>
</feature>
<evidence type="ECO:0000256" key="5">
    <source>
        <dbReference type="ARBA" id="ARBA00023180"/>
    </source>
</evidence>
<proteinExistence type="predicted"/>
<evidence type="ECO:0000256" key="6">
    <source>
        <dbReference type="SAM" id="MobiDB-lite"/>
    </source>
</evidence>
<dbReference type="InterPro" id="IPR050726">
    <property type="entry name" value="mGluR"/>
</dbReference>
<dbReference type="CDD" id="cd13953">
    <property type="entry name" value="7tm_classC_mGluR-like"/>
    <property type="match status" value="1"/>
</dbReference>
<feature type="domain" description="G-protein coupled receptors family 3 profile" evidence="8">
    <location>
        <begin position="206"/>
        <end position="477"/>
    </location>
</feature>
<dbReference type="OrthoDB" id="6133044at2759"/>
<evidence type="ECO:0000256" key="2">
    <source>
        <dbReference type="ARBA" id="ARBA00022692"/>
    </source>
</evidence>
<keyword evidence="2 7" id="KW-0812">Transmembrane</keyword>
<evidence type="ECO:0000259" key="8">
    <source>
        <dbReference type="PROSITE" id="PS50259"/>
    </source>
</evidence>
<evidence type="ECO:0000256" key="1">
    <source>
        <dbReference type="ARBA" id="ARBA00004141"/>
    </source>
</evidence>
<dbReference type="InterPro" id="IPR017978">
    <property type="entry name" value="GPCR_3_C"/>
</dbReference>
<feature type="transmembrane region" description="Helical" evidence="7">
    <location>
        <begin position="422"/>
        <end position="442"/>
    </location>
</feature>
<accession>A0A7J7JJS2</accession>
<gene>
    <name evidence="9" type="ORF">EB796_015823</name>
</gene>
<organism evidence="9 10">
    <name type="scientific">Bugula neritina</name>
    <name type="common">Brown bryozoan</name>
    <name type="synonym">Sertularia neritina</name>
    <dbReference type="NCBI Taxonomy" id="10212"/>
    <lineage>
        <taxon>Eukaryota</taxon>
        <taxon>Metazoa</taxon>
        <taxon>Spiralia</taxon>
        <taxon>Lophotrochozoa</taxon>
        <taxon>Bryozoa</taxon>
        <taxon>Gymnolaemata</taxon>
        <taxon>Cheilostomatida</taxon>
        <taxon>Flustrina</taxon>
        <taxon>Buguloidea</taxon>
        <taxon>Bugulidae</taxon>
        <taxon>Bugula</taxon>
    </lineage>
</organism>
<protein>
    <recommendedName>
        <fullName evidence="8">G-protein coupled receptors family 3 profile domain-containing protein</fullName>
    </recommendedName>
</protein>
<evidence type="ECO:0000256" key="4">
    <source>
        <dbReference type="ARBA" id="ARBA00023136"/>
    </source>
</evidence>
<dbReference type="EMBL" id="VXIV02002413">
    <property type="protein sequence ID" value="KAF6025871.1"/>
    <property type="molecule type" value="Genomic_DNA"/>
</dbReference>
<feature type="transmembrane region" description="Helical" evidence="7">
    <location>
        <begin position="454"/>
        <end position="475"/>
    </location>
</feature>
<comment type="subcellular location">
    <subcellularLocation>
        <location evidence="1">Membrane</location>
        <topology evidence="1">Multi-pass membrane protein</topology>
    </subcellularLocation>
</comment>
<dbReference type="PROSITE" id="PS50259">
    <property type="entry name" value="G_PROTEIN_RECEP_F3_4"/>
    <property type="match status" value="1"/>
</dbReference>
<keyword evidence="10" id="KW-1185">Reference proteome</keyword>
<reference evidence="9" key="1">
    <citation type="submission" date="2020-06" db="EMBL/GenBank/DDBJ databases">
        <title>Draft genome of Bugula neritina, a colonial animal packing powerful symbionts and potential medicines.</title>
        <authorList>
            <person name="Rayko M."/>
        </authorList>
    </citation>
    <scope>NUCLEOTIDE SEQUENCE [LARGE SCALE GENOMIC DNA]</scope>
    <source>
        <strain evidence="9">Kwan_BN1</strain>
    </source>
</reference>
<evidence type="ECO:0000313" key="9">
    <source>
        <dbReference type="EMBL" id="KAF6025871.1"/>
    </source>
</evidence>